<sequence>MENTGNIFAKPPASPSHHYALLLQKKELSSQNFKDQFSNTMPSPVHLYSSMGLAKGHRKAVSGQRQSPDPQPLEAFTEPIRKITDENLGIINRNSENEWLRSQLELERKNNFKLQIRIQELEAELKTEKEKVASILQKMNNP</sequence>
<dbReference type="Proteomes" id="UP000187209">
    <property type="component" value="Unassembled WGS sequence"/>
</dbReference>
<evidence type="ECO:0000256" key="2">
    <source>
        <dbReference type="SAM" id="MobiDB-lite"/>
    </source>
</evidence>
<dbReference type="OrthoDB" id="322491at2759"/>
<keyword evidence="1" id="KW-0175">Coiled coil</keyword>
<evidence type="ECO:0000313" key="4">
    <source>
        <dbReference type="Proteomes" id="UP000187209"/>
    </source>
</evidence>
<gene>
    <name evidence="3" type="ORF">SteCoe_20724</name>
</gene>
<proteinExistence type="predicted"/>
<organism evidence="3 4">
    <name type="scientific">Stentor coeruleus</name>
    <dbReference type="NCBI Taxonomy" id="5963"/>
    <lineage>
        <taxon>Eukaryota</taxon>
        <taxon>Sar</taxon>
        <taxon>Alveolata</taxon>
        <taxon>Ciliophora</taxon>
        <taxon>Postciliodesmatophora</taxon>
        <taxon>Heterotrichea</taxon>
        <taxon>Heterotrichida</taxon>
        <taxon>Stentoridae</taxon>
        <taxon>Stentor</taxon>
    </lineage>
</organism>
<feature type="region of interest" description="Disordered" evidence="2">
    <location>
        <begin position="51"/>
        <end position="75"/>
    </location>
</feature>
<dbReference type="AlphaFoldDB" id="A0A1R2BRI8"/>
<accession>A0A1R2BRI8</accession>
<dbReference type="EMBL" id="MPUH01000478">
    <property type="protein sequence ID" value="OMJ79301.1"/>
    <property type="molecule type" value="Genomic_DNA"/>
</dbReference>
<name>A0A1R2BRI8_9CILI</name>
<evidence type="ECO:0000313" key="3">
    <source>
        <dbReference type="EMBL" id="OMJ79301.1"/>
    </source>
</evidence>
<keyword evidence="4" id="KW-1185">Reference proteome</keyword>
<reference evidence="3 4" key="1">
    <citation type="submission" date="2016-11" db="EMBL/GenBank/DDBJ databases">
        <title>The macronuclear genome of Stentor coeruleus: a giant cell with tiny introns.</title>
        <authorList>
            <person name="Slabodnick M."/>
            <person name="Ruby J.G."/>
            <person name="Reiff S.B."/>
            <person name="Swart E.C."/>
            <person name="Gosai S."/>
            <person name="Prabakaran S."/>
            <person name="Witkowska E."/>
            <person name="Larue G.E."/>
            <person name="Fisher S."/>
            <person name="Freeman R.M."/>
            <person name="Gunawardena J."/>
            <person name="Chu W."/>
            <person name="Stover N.A."/>
            <person name="Gregory B.D."/>
            <person name="Nowacki M."/>
            <person name="Derisi J."/>
            <person name="Roy S.W."/>
            <person name="Marshall W.F."/>
            <person name="Sood P."/>
        </authorList>
    </citation>
    <scope>NUCLEOTIDE SEQUENCE [LARGE SCALE GENOMIC DNA]</scope>
    <source>
        <strain evidence="3">WM001</strain>
    </source>
</reference>
<evidence type="ECO:0000256" key="1">
    <source>
        <dbReference type="SAM" id="Coils"/>
    </source>
</evidence>
<comment type="caution">
    <text evidence="3">The sequence shown here is derived from an EMBL/GenBank/DDBJ whole genome shotgun (WGS) entry which is preliminary data.</text>
</comment>
<feature type="coiled-coil region" evidence="1">
    <location>
        <begin position="104"/>
        <end position="138"/>
    </location>
</feature>
<protein>
    <submittedName>
        <fullName evidence="3">Uncharacterized protein</fullName>
    </submittedName>
</protein>